<accession>A0A7Z2VJZ9</accession>
<keyword evidence="1" id="KW-0732">Signal</keyword>
<dbReference type="Gene3D" id="2.60.120.260">
    <property type="entry name" value="Galactose-binding domain-like"/>
    <property type="match status" value="1"/>
</dbReference>
<organism evidence="2 3">
    <name type="scientific">Cohnella herbarum</name>
    <dbReference type="NCBI Taxonomy" id="2728023"/>
    <lineage>
        <taxon>Bacteria</taxon>
        <taxon>Bacillati</taxon>
        <taxon>Bacillota</taxon>
        <taxon>Bacilli</taxon>
        <taxon>Bacillales</taxon>
        <taxon>Paenibacillaceae</taxon>
        <taxon>Cohnella</taxon>
    </lineage>
</organism>
<evidence type="ECO:0008006" key="4">
    <source>
        <dbReference type="Google" id="ProtNLM"/>
    </source>
</evidence>
<name>A0A7Z2VJZ9_9BACL</name>
<evidence type="ECO:0000313" key="2">
    <source>
        <dbReference type="EMBL" id="QJD84497.1"/>
    </source>
</evidence>
<keyword evidence="3" id="KW-1185">Reference proteome</keyword>
<dbReference type="RefSeq" id="WP_169280780.1">
    <property type="nucleotide sequence ID" value="NZ_CP051680.1"/>
</dbReference>
<dbReference type="AlphaFoldDB" id="A0A7Z2VJZ9"/>
<dbReference type="KEGG" id="cheb:HH215_15815"/>
<gene>
    <name evidence="2" type="ORF">HH215_15815</name>
</gene>
<dbReference type="EMBL" id="CP051680">
    <property type="protein sequence ID" value="QJD84497.1"/>
    <property type="molecule type" value="Genomic_DNA"/>
</dbReference>
<proteinExistence type="predicted"/>
<sequence length="126" mass="13853">MRFIGLLLVCCLILTACGNGSKSNSSDNAHAAHKPTLDVKLNVTGNQVTVTVDTDMTISPEHYGKGRKAGEGHIHMYLDDQNKISVTEGQHVFSDLTSGKHKLKVSLHNNDHTPYDVTETYDFDIQ</sequence>
<feature type="chain" id="PRO_5039064489" description="DUF4399 domain-containing protein" evidence="1">
    <location>
        <begin position="22"/>
        <end position="126"/>
    </location>
</feature>
<dbReference type="Proteomes" id="UP000502248">
    <property type="component" value="Chromosome"/>
</dbReference>
<protein>
    <recommendedName>
        <fullName evidence="4">DUF4399 domain-containing protein</fullName>
    </recommendedName>
</protein>
<evidence type="ECO:0000313" key="3">
    <source>
        <dbReference type="Proteomes" id="UP000502248"/>
    </source>
</evidence>
<feature type="signal peptide" evidence="1">
    <location>
        <begin position="1"/>
        <end position="21"/>
    </location>
</feature>
<evidence type="ECO:0000256" key="1">
    <source>
        <dbReference type="SAM" id="SignalP"/>
    </source>
</evidence>
<reference evidence="2 3" key="1">
    <citation type="submission" date="2020-04" db="EMBL/GenBank/DDBJ databases">
        <title>Genome sequencing of novel species.</title>
        <authorList>
            <person name="Heo J."/>
            <person name="Kim S.-J."/>
            <person name="Kim J.-S."/>
            <person name="Hong S.-B."/>
            <person name="Kwon S.-W."/>
        </authorList>
    </citation>
    <scope>NUCLEOTIDE SEQUENCE [LARGE SCALE GENOMIC DNA]</scope>
    <source>
        <strain evidence="2 3">MFER-1</strain>
    </source>
</reference>
<dbReference type="PROSITE" id="PS51257">
    <property type="entry name" value="PROKAR_LIPOPROTEIN"/>
    <property type="match status" value="1"/>
</dbReference>